<dbReference type="InterPro" id="IPR036390">
    <property type="entry name" value="WH_DNA-bd_sf"/>
</dbReference>
<dbReference type="Pfam" id="PF01047">
    <property type="entry name" value="MarR"/>
    <property type="match status" value="1"/>
</dbReference>
<keyword evidence="2" id="KW-0238">DNA-binding</keyword>
<dbReference type="SUPFAM" id="SSF46785">
    <property type="entry name" value="Winged helix' DNA-binding domain"/>
    <property type="match status" value="1"/>
</dbReference>
<organism evidence="5 6">
    <name type="scientific">Clostridium brassicae</name>
    <dbReference type="NCBI Taxonomy" id="2999072"/>
    <lineage>
        <taxon>Bacteria</taxon>
        <taxon>Bacillati</taxon>
        <taxon>Bacillota</taxon>
        <taxon>Clostridia</taxon>
        <taxon>Eubacteriales</taxon>
        <taxon>Clostridiaceae</taxon>
        <taxon>Clostridium</taxon>
    </lineage>
</organism>
<dbReference type="InterPro" id="IPR000835">
    <property type="entry name" value="HTH_MarR-typ"/>
</dbReference>
<keyword evidence="6" id="KW-1185">Reference proteome</keyword>
<evidence type="ECO:0000313" key="5">
    <source>
        <dbReference type="EMBL" id="MCY6958809.1"/>
    </source>
</evidence>
<gene>
    <name evidence="5" type="ORF">OW729_09355</name>
</gene>
<proteinExistence type="predicted"/>
<evidence type="ECO:0000259" key="4">
    <source>
        <dbReference type="PROSITE" id="PS50995"/>
    </source>
</evidence>
<dbReference type="PROSITE" id="PS50995">
    <property type="entry name" value="HTH_MARR_2"/>
    <property type="match status" value="1"/>
</dbReference>
<dbReference type="Gene3D" id="1.10.10.10">
    <property type="entry name" value="Winged helix-like DNA-binding domain superfamily/Winged helix DNA-binding domain"/>
    <property type="match status" value="1"/>
</dbReference>
<accession>A0ABT4D922</accession>
<keyword evidence="3" id="KW-0804">Transcription</keyword>
<dbReference type="SMART" id="SM00347">
    <property type="entry name" value="HTH_MARR"/>
    <property type="match status" value="1"/>
</dbReference>
<dbReference type="InterPro" id="IPR036388">
    <property type="entry name" value="WH-like_DNA-bd_sf"/>
</dbReference>
<name>A0ABT4D922_9CLOT</name>
<sequence length="143" mass="16742">MFEIDDCVSFVTSKASKEIADAFNEKLSSYNITRVQWIALYFLGKYECINQSELAEKMNIKTSTMVRLIDRMENEGYVLRTKDTNDRRITNLSLTELGLKRREEIMEIGQRFSDFIIKDISDEDLLVFKNVMNKIVENSKSNF</sequence>
<evidence type="ECO:0000256" key="3">
    <source>
        <dbReference type="ARBA" id="ARBA00023163"/>
    </source>
</evidence>
<dbReference type="PANTHER" id="PTHR42756">
    <property type="entry name" value="TRANSCRIPTIONAL REGULATOR, MARR"/>
    <property type="match status" value="1"/>
</dbReference>
<dbReference type="PANTHER" id="PTHR42756:SF1">
    <property type="entry name" value="TRANSCRIPTIONAL REPRESSOR OF EMRAB OPERON"/>
    <property type="match status" value="1"/>
</dbReference>
<dbReference type="PRINTS" id="PR00598">
    <property type="entry name" value="HTHMARR"/>
</dbReference>
<comment type="caution">
    <text evidence="5">The sequence shown here is derived from an EMBL/GenBank/DDBJ whole genome shotgun (WGS) entry which is preliminary data.</text>
</comment>
<dbReference type="InterPro" id="IPR023187">
    <property type="entry name" value="Tscrpt_reg_MarR-type_CS"/>
</dbReference>
<evidence type="ECO:0000313" key="6">
    <source>
        <dbReference type="Proteomes" id="UP001144612"/>
    </source>
</evidence>
<evidence type="ECO:0000256" key="2">
    <source>
        <dbReference type="ARBA" id="ARBA00023125"/>
    </source>
</evidence>
<feature type="domain" description="HTH marR-type" evidence="4">
    <location>
        <begin position="5"/>
        <end position="137"/>
    </location>
</feature>
<protein>
    <submittedName>
        <fullName evidence="5">MarR family transcriptional regulator</fullName>
    </submittedName>
</protein>
<evidence type="ECO:0000256" key="1">
    <source>
        <dbReference type="ARBA" id="ARBA00023015"/>
    </source>
</evidence>
<dbReference type="RefSeq" id="WP_268061225.1">
    <property type="nucleotide sequence ID" value="NZ_JAPQFJ010000008.1"/>
</dbReference>
<keyword evidence="1" id="KW-0805">Transcription regulation</keyword>
<dbReference type="PROSITE" id="PS01117">
    <property type="entry name" value="HTH_MARR_1"/>
    <property type="match status" value="1"/>
</dbReference>
<reference evidence="5" key="1">
    <citation type="submission" date="2022-12" db="EMBL/GenBank/DDBJ databases">
        <title>Clostridium sp. nov., isolated from industrial wastewater.</title>
        <authorList>
            <person name="Jiayan W."/>
        </authorList>
    </citation>
    <scope>NUCLEOTIDE SEQUENCE</scope>
    <source>
        <strain evidence="5">ZC22-4</strain>
    </source>
</reference>
<dbReference type="Proteomes" id="UP001144612">
    <property type="component" value="Unassembled WGS sequence"/>
</dbReference>
<dbReference type="EMBL" id="JAPQFJ010000008">
    <property type="protein sequence ID" value="MCY6958809.1"/>
    <property type="molecule type" value="Genomic_DNA"/>
</dbReference>